<protein>
    <submittedName>
        <fullName evidence="12">CR2 protein</fullName>
    </submittedName>
</protein>
<keyword evidence="5" id="KW-0391">Immunity</keyword>
<evidence type="ECO:0000256" key="1">
    <source>
        <dbReference type="ARBA" id="ARBA00022588"/>
    </source>
</evidence>
<evidence type="ECO:0000256" key="4">
    <source>
        <dbReference type="ARBA" id="ARBA00022737"/>
    </source>
</evidence>
<evidence type="ECO:0000313" key="13">
    <source>
        <dbReference type="Proteomes" id="UP000582182"/>
    </source>
</evidence>
<dbReference type="Pfam" id="PF00084">
    <property type="entry name" value="Sushi"/>
    <property type="match status" value="2"/>
</dbReference>
<organism evidence="12 13">
    <name type="scientific">Turnix velox</name>
    <name type="common">Little buttonquail</name>
    <dbReference type="NCBI Taxonomy" id="2529409"/>
    <lineage>
        <taxon>Eukaryota</taxon>
        <taxon>Metazoa</taxon>
        <taxon>Chordata</taxon>
        <taxon>Craniata</taxon>
        <taxon>Vertebrata</taxon>
        <taxon>Euteleostomi</taxon>
        <taxon>Archelosauria</taxon>
        <taxon>Archosauria</taxon>
        <taxon>Dinosauria</taxon>
        <taxon>Saurischia</taxon>
        <taxon>Theropoda</taxon>
        <taxon>Coelurosauria</taxon>
        <taxon>Aves</taxon>
        <taxon>Neognathae</taxon>
        <taxon>Neoaves</taxon>
        <taxon>Charadriiformes</taxon>
        <taxon>Turnicidae</taxon>
        <taxon>Turnix</taxon>
    </lineage>
</organism>
<dbReference type="CDD" id="cd00033">
    <property type="entry name" value="CCP"/>
    <property type="match status" value="2"/>
</dbReference>
<dbReference type="InterPro" id="IPR035976">
    <property type="entry name" value="Sushi/SCR/CCP_sf"/>
</dbReference>
<dbReference type="FunFam" id="2.10.70.10:FF:000070">
    <property type="entry name" value="Complement C3d receptor 2"/>
    <property type="match status" value="1"/>
</dbReference>
<evidence type="ECO:0000256" key="9">
    <source>
        <dbReference type="PROSITE-ProRule" id="PRU00302"/>
    </source>
</evidence>
<evidence type="ECO:0000313" key="12">
    <source>
        <dbReference type="EMBL" id="NXU54722.1"/>
    </source>
</evidence>
<feature type="chain" id="PRO_5029516238" evidence="10">
    <location>
        <begin position="22"/>
        <end position="142"/>
    </location>
</feature>
<reference evidence="12 13" key="1">
    <citation type="submission" date="2019-09" db="EMBL/GenBank/DDBJ databases">
        <title>Bird 10,000 Genomes (B10K) Project - Family phase.</title>
        <authorList>
            <person name="Zhang G."/>
        </authorList>
    </citation>
    <scope>NUCLEOTIDE SEQUENCE [LARGE SCALE GENOMIC DNA]</scope>
    <source>
        <strain evidence="12">B10K-DU-029-46</strain>
    </source>
</reference>
<dbReference type="SUPFAM" id="SSF57535">
    <property type="entry name" value="Complement control module/SCR domain"/>
    <property type="match status" value="2"/>
</dbReference>
<dbReference type="FunFam" id="2.10.70.10:FF:000014">
    <property type="entry name" value="Membrane cofactor protein"/>
    <property type="match status" value="1"/>
</dbReference>
<evidence type="ECO:0000259" key="11">
    <source>
        <dbReference type="PROSITE" id="PS50923"/>
    </source>
</evidence>
<feature type="disulfide bond" evidence="9">
    <location>
        <begin position="22"/>
        <end position="65"/>
    </location>
</feature>
<feature type="signal peptide" evidence="10">
    <location>
        <begin position="1"/>
        <end position="21"/>
    </location>
</feature>
<keyword evidence="4" id="KW-0677">Repeat</keyword>
<keyword evidence="6" id="KW-0180">Complement pathway</keyword>
<dbReference type="SMART" id="SM00032">
    <property type="entry name" value="CCP"/>
    <property type="match status" value="2"/>
</dbReference>
<dbReference type="EMBL" id="VZTY01021487">
    <property type="protein sequence ID" value="NXU54722.1"/>
    <property type="molecule type" value="Genomic_DNA"/>
</dbReference>
<evidence type="ECO:0000256" key="5">
    <source>
        <dbReference type="ARBA" id="ARBA00022859"/>
    </source>
</evidence>
<dbReference type="Gene3D" id="2.10.70.10">
    <property type="entry name" value="Complement Module, domain 1"/>
    <property type="match status" value="2"/>
</dbReference>
<dbReference type="GO" id="GO:0006958">
    <property type="term" value="P:complement activation, classical pathway"/>
    <property type="evidence" value="ECO:0007669"/>
    <property type="project" value="UniProtKB-KW"/>
</dbReference>
<evidence type="ECO:0000256" key="10">
    <source>
        <dbReference type="SAM" id="SignalP"/>
    </source>
</evidence>
<feature type="domain" description="Sushi" evidence="11">
    <location>
        <begin position="81"/>
        <end position="141"/>
    </location>
</feature>
<comment type="caution">
    <text evidence="12">The sequence shown here is derived from an EMBL/GenBank/DDBJ whole genome shotgun (WGS) entry which is preliminary data.</text>
</comment>
<proteinExistence type="predicted"/>
<accession>A0A7L3LLR5</accession>
<dbReference type="PANTHER" id="PTHR45656:SF4">
    <property type="entry name" value="PROTEIN CBR-CLEC-78"/>
    <property type="match status" value="1"/>
</dbReference>
<feature type="disulfide bond" evidence="9">
    <location>
        <begin position="112"/>
        <end position="139"/>
    </location>
</feature>
<name>A0A7L3LLR5_9CHAR</name>
<dbReference type="InterPro" id="IPR000436">
    <property type="entry name" value="Sushi_SCR_CCP_dom"/>
</dbReference>
<keyword evidence="7 9" id="KW-1015">Disulfide bond</keyword>
<dbReference type="AlphaFoldDB" id="A0A7L3LLR5"/>
<keyword evidence="3 10" id="KW-0732">Signal</keyword>
<keyword evidence="13" id="KW-1185">Reference proteome</keyword>
<sequence>VPLHTLLLLTWTFCLPVTVRPCPMPPMITHGNHSGQGKAFFSMGMSVTYSCDPGYYLVGNATVFCRVSGSWSKPGPHCEEVSCPRPPKIANGLHSEQSLSRFPRGLTVYYSCRDGFELVGNVSISCLETGQWSRPLPRCQGG</sequence>
<dbReference type="InterPro" id="IPR051277">
    <property type="entry name" value="SEZ6_CSMD_C4BPB_Regulators"/>
</dbReference>
<dbReference type="OrthoDB" id="6127264at2759"/>
<evidence type="ECO:0000256" key="8">
    <source>
        <dbReference type="ARBA" id="ARBA00023180"/>
    </source>
</evidence>
<dbReference type="PROSITE" id="PS50923">
    <property type="entry name" value="SUSHI"/>
    <property type="match status" value="2"/>
</dbReference>
<evidence type="ECO:0000256" key="7">
    <source>
        <dbReference type="ARBA" id="ARBA00023157"/>
    </source>
</evidence>
<feature type="disulfide bond" evidence="9">
    <location>
        <begin position="83"/>
        <end position="126"/>
    </location>
</feature>
<evidence type="ECO:0000256" key="3">
    <source>
        <dbReference type="ARBA" id="ARBA00022729"/>
    </source>
</evidence>
<keyword evidence="2 9" id="KW-0768">Sushi</keyword>
<evidence type="ECO:0000256" key="2">
    <source>
        <dbReference type="ARBA" id="ARBA00022659"/>
    </source>
</evidence>
<dbReference type="PANTHER" id="PTHR45656">
    <property type="entry name" value="PROTEIN CBR-CLEC-78"/>
    <property type="match status" value="1"/>
</dbReference>
<evidence type="ECO:0000256" key="6">
    <source>
        <dbReference type="ARBA" id="ARBA00022875"/>
    </source>
</evidence>
<feature type="non-terminal residue" evidence="12">
    <location>
        <position position="142"/>
    </location>
</feature>
<feature type="non-terminal residue" evidence="12">
    <location>
        <position position="1"/>
    </location>
</feature>
<keyword evidence="8" id="KW-0325">Glycoprotein</keyword>
<feature type="domain" description="Sushi" evidence="11">
    <location>
        <begin position="20"/>
        <end position="80"/>
    </location>
</feature>
<dbReference type="GO" id="GO:0045087">
    <property type="term" value="P:innate immune response"/>
    <property type="evidence" value="ECO:0007669"/>
    <property type="project" value="UniProtKB-KW"/>
</dbReference>
<feature type="disulfide bond" evidence="9">
    <location>
        <begin position="51"/>
        <end position="78"/>
    </location>
</feature>
<dbReference type="Proteomes" id="UP000582182">
    <property type="component" value="Unassembled WGS sequence"/>
</dbReference>
<gene>
    <name evidence="12" type="primary">Cr2_0</name>
    <name evidence="12" type="ORF">TURVEL_R14069</name>
</gene>
<keyword evidence="1" id="KW-0399">Innate immunity</keyword>